<gene>
    <name evidence="1" type="ORF">MRATA1EN22A_LOCUS14206</name>
</gene>
<organism evidence="1 2">
    <name type="scientific">Rangifer tarandus platyrhynchus</name>
    <name type="common">Svalbard reindeer</name>
    <dbReference type="NCBI Taxonomy" id="3082113"/>
    <lineage>
        <taxon>Eukaryota</taxon>
        <taxon>Metazoa</taxon>
        <taxon>Chordata</taxon>
        <taxon>Craniata</taxon>
        <taxon>Vertebrata</taxon>
        <taxon>Euteleostomi</taxon>
        <taxon>Mammalia</taxon>
        <taxon>Eutheria</taxon>
        <taxon>Laurasiatheria</taxon>
        <taxon>Artiodactyla</taxon>
        <taxon>Ruminantia</taxon>
        <taxon>Pecora</taxon>
        <taxon>Cervidae</taxon>
        <taxon>Odocoileinae</taxon>
        <taxon>Rangifer</taxon>
    </lineage>
</organism>
<sequence length="146" mass="15053">MFLLWAGVMCLPLTASGTGIQLSADFVIDCLCDSPRGESFLLPSPASLLRNERDRSWQPPHGAVPGGPRPSSAIPGLSLVATGAAPAGAASRGGGMLSAARRVQAYWPSRAEIRKATWFSGAVEEAGPSVGHALLPPLPSRPCAPV</sequence>
<name>A0AC59Z5I5_RANTA</name>
<protein>
    <submittedName>
        <fullName evidence="1">Uncharacterized protein</fullName>
    </submittedName>
</protein>
<evidence type="ECO:0000313" key="1">
    <source>
        <dbReference type="EMBL" id="CAN0242118.1"/>
    </source>
</evidence>
<evidence type="ECO:0000313" key="2">
    <source>
        <dbReference type="Proteomes" id="UP001162501"/>
    </source>
</evidence>
<proteinExistence type="predicted"/>
<reference evidence="1" key="1">
    <citation type="submission" date="2023-05" db="EMBL/GenBank/DDBJ databases">
        <authorList>
            <consortium name="ELIXIR-Norway"/>
        </authorList>
    </citation>
    <scope>NUCLEOTIDE SEQUENCE</scope>
</reference>
<dbReference type="EMBL" id="OX596108">
    <property type="protein sequence ID" value="CAN0242118.1"/>
    <property type="molecule type" value="Genomic_DNA"/>
</dbReference>
<reference evidence="1" key="2">
    <citation type="submission" date="2025-03" db="EMBL/GenBank/DDBJ databases">
        <authorList>
            <consortium name="ELIXIR-Norway"/>
            <consortium name="Elixir Norway"/>
        </authorList>
    </citation>
    <scope>NUCLEOTIDE SEQUENCE</scope>
</reference>
<accession>A0AC59Z5I5</accession>
<dbReference type="Proteomes" id="UP001162501">
    <property type="component" value="Chromosome 24"/>
</dbReference>